<dbReference type="Pfam" id="PF04397">
    <property type="entry name" value="LytTR"/>
    <property type="match status" value="1"/>
</dbReference>
<protein>
    <recommendedName>
        <fullName evidence="3">HTH LytTR-type domain-containing protein</fullName>
    </recommendedName>
</protein>
<dbReference type="AlphaFoldDB" id="A0A8J3EUV1"/>
<comment type="caution">
    <text evidence="4">The sequence shown here is derived from an EMBL/GenBank/DDBJ whole genome shotgun (WGS) entry which is preliminary data.</text>
</comment>
<sequence>MRMDEKRPGSPETPLFRARQAETAGASRTAKLQKRILALQAGFMALLGIAFGMIGPYETGTVLGPLARFAYWVGILVGAWALWEVLFMVARRLTAGAVGTIALTALLMAPFAIIGSALATLVNMAAGMIPGNFVAIWPIALLTWLVFSFAIILPLIVIGRSLAMAYYGRGSGDAIDLLMIRLPVELRGARIEALQAEDHYVRIHTSRGDHLTHMRLEDAIAALSGVDGVQTHRSWWAACDGVTLNTDGTLATASGLAIPVSRRRKKVVMQALG</sequence>
<name>A0A8J3EUV1_9PROT</name>
<keyword evidence="2" id="KW-1133">Transmembrane helix</keyword>
<proteinExistence type="predicted"/>
<dbReference type="GO" id="GO:0003677">
    <property type="term" value="F:DNA binding"/>
    <property type="evidence" value="ECO:0007669"/>
    <property type="project" value="InterPro"/>
</dbReference>
<evidence type="ECO:0000256" key="2">
    <source>
        <dbReference type="SAM" id="Phobius"/>
    </source>
</evidence>
<dbReference type="InterPro" id="IPR007492">
    <property type="entry name" value="LytTR_DNA-bd_dom"/>
</dbReference>
<keyword evidence="2" id="KW-0472">Membrane</keyword>
<feature type="transmembrane region" description="Helical" evidence="2">
    <location>
        <begin position="69"/>
        <end position="89"/>
    </location>
</feature>
<dbReference type="Gene3D" id="2.40.50.1020">
    <property type="entry name" value="LytTr DNA-binding domain"/>
    <property type="match status" value="1"/>
</dbReference>
<dbReference type="Proteomes" id="UP000621856">
    <property type="component" value="Unassembled WGS sequence"/>
</dbReference>
<evidence type="ECO:0000259" key="3">
    <source>
        <dbReference type="PROSITE" id="PS50930"/>
    </source>
</evidence>
<dbReference type="SMART" id="SM00850">
    <property type="entry name" value="LytTR"/>
    <property type="match status" value="1"/>
</dbReference>
<feature type="transmembrane region" description="Helical" evidence="2">
    <location>
        <begin position="36"/>
        <end position="57"/>
    </location>
</feature>
<organism evidence="4 5">
    <name type="scientific">Aquisalinus luteolus</name>
    <dbReference type="NCBI Taxonomy" id="1566827"/>
    <lineage>
        <taxon>Bacteria</taxon>
        <taxon>Pseudomonadati</taxon>
        <taxon>Pseudomonadota</taxon>
        <taxon>Alphaproteobacteria</taxon>
        <taxon>Parvularculales</taxon>
        <taxon>Parvularculaceae</taxon>
        <taxon>Aquisalinus</taxon>
    </lineage>
</organism>
<gene>
    <name evidence="4" type="ORF">GCM10011355_21690</name>
</gene>
<feature type="transmembrane region" description="Helical" evidence="2">
    <location>
        <begin position="135"/>
        <end position="159"/>
    </location>
</feature>
<accession>A0A8J3EUV1</accession>
<dbReference type="EMBL" id="BMGZ01000002">
    <property type="protein sequence ID" value="GGH98337.1"/>
    <property type="molecule type" value="Genomic_DNA"/>
</dbReference>
<feature type="transmembrane region" description="Helical" evidence="2">
    <location>
        <begin position="101"/>
        <end position="129"/>
    </location>
</feature>
<reference evidence="4" key="2">
    <citation type="submission" date="2020-09" db="EMBL/GenBank/DDBJ databases">
        <authorList>
            <person name="Sun Q."/>
            <person name="Zhou Y."/>
        </authorList>
    </citation>
    <scope>NUCLEOTIDE SEQUENCE</scope>
    <source>
        <strain evidence="4">CGMCC 1.14984</strain>
    </source>
</reference>
<evidence type="ECO:0000256" key="1">
    <source>
        <dbReference type="SAM" id="MobiDB-lite"/>
    </source>
</evidence>
<dbReference type="PROSITE" id="PS50930">
    <property type="entry name" value="HTH_LYTTR"/>
    <property type="match status" value="1"/>
</dbReference>
<feature type="region of interest" description="Disordered" evidence="1">
    <location>
        <begin position="1"/>
        <end position="22"/>
    </location>
</feature>
<keyword evidence="2" id="KW-0812">Transmembrane</keyword>
<feature type="domain" description="HTH LytTR-type" evidence="3">
    <location>
        <begin position="186"/>
        <end position="273"/>
    </location>
</feature>
<reference evidence="4" key="1">
    <citation type="journal article" date="2014" name="Int. J. Syst. Evol. Microbiol.">
        <title>Complete genome sequence of Corynebacterium casei LMG S-19264T (=DSM 44701T), isolated from a smear-ripened cheese.</title>
        <authorList>
            <consortium name="US DOE Joint Genome Institute (JGI-PGF)"/>
            <person name="Walter F."/>
            <person name="Albersmeier A."/>
            <person name="Kalinowski J."/>
            <person name="Ruckert C."/>
        </authorList>
    </citation>
    <scope>NUCLEOTIDE SEQUENCE</scope>
    <source>
        <strain evidence="4">CGMCC 1.14984</strain>
    </source>
</reference>
<evidence type="ECO:0000313" key="5">
    <source>
        <dbReference type="Proteomes" id="UP000621856"/>
    </source>
</evidence>
<evidence type="ECO:0000313" key="4">
    <source>
        <dbReference type="EMBL" id="GGH98337.1"/>
    </source>
</evidence>